<feature type="signal peptide" evidence="2">
    <location>
        <begin position="1"/>
        <end position="24"/>
    </location>
</feature>
<dbReference type="Pfam" id="PF00149">
    <property type="entry name" value="Metallophos"/>
    <property type="match status" value="1"/>
</dbReference>
<evidence type="ECO:0000313" key="6">
    <source>
        <dbReference type="Proteomes" id="UP000515743"/>
    </source>
</evidence>
<dbReference type="Pfam" id="PF16656">
    <property type="entry name" value="Pur_ac_phosph_N"/>
    <property type="match status" value="1"/>
</dbReference>
<dbReference type="InterPro" id="IPR015914">
    <property type="entry name" value="PAPs_N"/>
</dbReference>
<feature type="domain" description="Calcineurin-like phosphoesterase" evidence="3">
    <location>
        <begin position="159"/>
        <end position="319"/>
    </location>
</feature>
<dbReference type="Proteomes" id="UP000515743">
    <property type="component" value="Chromosome"/>
</dbReference>
<dbReference type="InterPro" id="IPR004843">
    <property type="entry name" value="Calcineurin-like_PHP"/>
</dbReference>
<organism evidence="5 6">
    <name type="scientific">Corynebacterium incognita</name>
    <dbReference type="NCBI Taxonomy" id="2754725"/>
    <lineage>
        <taxon>Bacteria</taxon>
        <taxon>Bacillati</taxon>
        <taxon>Actinomycetota</taxon>
        <taxon>Actinomycetes</taxon>
        <taxon>Mycobacteriales</taxon>
        <taxon>Corynebacteriaceae</taxon>
        <taxon>Corynebacterium</taxon>
    </lineage>
</organism>
<feature type="chain" id="PRO_5028898899" evidence="2">
    <location>
        <begin position="25"/>
        <end position="432"/>
    </location>
</feature>
<dbReference type="SUPFAM" id="SSF49363">
    <property type="entry name" value="Purple acid phosphatase, N-terminal domain"/>
    <property type="match status" value="1"/>
</dbReference>
<dbReference type="EMBL" id="CP059404">
    <property type="protein sequence ID" value="QNE88842.1"/>
    <property type="molecule type" value="Genomic_DNA"/>
</dbReference>
<dbReference type="GO" id="GO:0046872">
    <property type="term" value="F:metal ion binding"/>
    <property type="evidence" value="ECO:0007669"/>
    <property type="project" value="InterPro"/>
</dbReference>
<evidence type="ECO:0000259" key="4">
    <source>
        <dbReference type="Pfam" id="PF16656"/>
    </source>
</evidence>
<name>A0A7G7CMM6_9CORY</name>
<proteinExistence type="predicted"/>
<dbReference type="GO" id="GO:0003993">
    <property type="term" value="F:acid phosphatase activity"/>
    <property type="evidence" value="ECO:0007669"/>
    <property type="project" value="InterPro"/>
</dbReference>
<dbReference type="InterPro" id="IPR029052">
    <property type="entry name" value="Metallo-depent_PP-like"/>
</dbReference>
<dbReference type="RefSeq" id="WP_185175231.1">
    <property type="nucleotide sequence ID" value="NZ_CP059404.1"/>
</dbReference>
<dbReference type="Gene3D" id="2.60.40.380">
    <property type="entry name" value="Purple acid phosphatase-like, N-terminal"/>
    <property type="match status" value="1"/>
</dbReference>
<dbReference type="KEGG" id="cik:H0194_07040"/>
<gene>
    <name evidence="5" type="ORF">H0194_07040</name>
</gene>
<reference evidence="5 6" key="1">
    <citation type="submission" date="2020-07" db="EMBL/GenBank/DDBJ databases">
        <title>Complete genome and description of Corynebacterium incognita strain Marseille-Q3630 sp. nov.</title>
        <authorList>
            <person name="Boxberger M."/>
        </authorList>
    </citation>
    <scope>NUCLEOTIDE SEQUENCE [LARGE SCALE GENOMIC DNA]</scope>
    <source>
        <strain evidence="5 6">Marseille-Q3630</strain>
    </source>
</reference>
<evidence type="ECO:0000259" key="3">
    <source>
        <dbReference type="Pfam" id="PF00149"/>
    </source>
</evidence>
<accession>A0A7G7CMM6</accession>
<evidence type="ECO:0000313" key="5">
    <source>
        <dbReference type="EMBL" id="QNE88842.1"/>
    </source>
</evidence>
<feature type="domain" description="Purple acid phosphatase N-terminal" evidence="4">
    <location>
        <begin position="32"/>
        <end position="118"/>
    </location>
</feature>
<keyword evidence="1 2" id="KW-0732">Signal</keyword>
<keyword evidence="6" id="KW-1185">Reference proteome</keyword>
<dbReference type="AlphaFoldDB" id="A0A7G7CMM6"/>
<dbReference type="InterPro" id="IPR008963">
    <property type="entry name" value="Purple_acid_Pase-like_N"/>
</dbReference>
<evidence type="ECO:0000256" key="1">
    <source>
        <dbReference type="ARBA" id="ARBA00022729"/>
    </source>
</evidence>
<dbReference type="SUPFAM" id="SSF56300">
    <property type="entry name" value="Metallo-dependent phosphatases"/>
    <property type="match status" value="1"/>
</dbReference>
<dbReference type="Gene3D" id="3.60.21.10">
    <property type="match status" value="1"/>
</dbReference>
<dbReference type="PANTHER" id="PTHR45867:SF3">
    <property type="entry name" value="ACID PHOSPHATASE TYPE 7"/>
    <property type="match status" value="1"/>
</dbReference>
<evidence type="ECO:0000256" key="2">
    <source>
        <dbReference type="SAM" id="SignalP"/>
    </source>
</evidence>
<sequence length="432" mass="47623">MLKKVALTAALTTALALTPAAATAADSPIYRLVLGVGATASDATFSWRTHHRGAEAVEIWETTNPESRRRIEAREQDNGALLYVSKEANVGELEASTSYTYRVGSEAGGWSQEQTFTTGDGDDTWDFLALADAQIGVNLDNATQGKNWRNAVAAATAARPEAEMLLSLGDQVDGWGAIQPQYDQFFSAPQLRTLPTAAIPGNHETYVSGMKHFSEHFSLPNEQRGTGNYFYERNNVLFISLNSNESDPADIANHKEFIRATAAKHGADKDWIVATYHHGPFAQGSHTADADVEALRRELTPVLSEAGVDVVLSGHDHIYSRSHLMRGTEPVVPDKRAERGDRLRPQDGEVLYMTATTAGAGKFYDFHDRFGTKHPDARRELIDQDLEQPWTAYWNQDYTPDYTAVSVSPTELTLTTYNVNTPYVVDKVTLEK</sequence>
<dbReference type="PANTHER" id="PTHR45867">
    <property type="entry name" value="PURPLE ACID PHOSPHATASE"/>
    <property type="match status" value="1"/>
</dbReference>
<protein>
    <submittedName>
        <fullName evidence="5">Metallophosphoesterase family protein</fullName>
    </submittedName>
</protein>